<dbReference type="GeneID" id="66952388"/>
<dbReference type="EMBL" id="NBYY01000031">
    <property type="protein sequence ID" value="PCS21723.1"/>
    <property type="molecule type" value="Genomic_DNA"/>
</dbReference>
<name>A0A2A5T0N7_9GAMM</name>
<organism evidence="1 2">
    <name type="scientific">Candidatus Enterovibrio escicola</name>
    <dbReference type="NCBI Taxonomy" id="1927127"/>
    <lineage>
        <taxon>Bacteria</taxon>
        <taxon>Pseudomonadati</taxon>
        <taxon>Pseudomonadota</taxon>
        <taxon>Gammaproteobacteria</taxon>
        <taxon>Vibrionales</taxon>
        <taxon>Vibrionaceae</taxon>
        <taxon>Enterovibrio</taxon>
    </lineage>
</organism>
<dbReference type="AlphaFoldDB" id="A0A2A5T0N7"/>
<proteinExistence type="predicted"/>
<accession>A0A2A5T0N7</accession>
<dbReference type="RefSeq" id="WP_097357097.1">
    <property type="nucleotide sequence ID" value="NZ_CAWNJE010000013.1"/>
</dbReference>
<gene>
    <name evidence="1" type="ORF">BTN49_2735</name>
</gene>
<reference evidence="2" key="1">
    <citation type="submission" date="2017-04" db="EMBL/GenBank/DDBJ databases">
        <title>Genome evolution of the luminous symbionts of deep sea anglerfish.</title>
        <authorList>
            <person name="Hendry T.A."/>
        </authorList>
    </citation>
    <scope>NUCLEOTIDE SEQUENCE [LARGE SCALE GENOMIC DNA]</scope>
</reference>
<evidence type="ECO:0000313" key="1">
    <source>
        <dbReference type="EMBL" id="PCS21723.1"/>
    </source>
</evidence>
<protein>
    <submittedName>
        <fullName evidence="1">Uncharacterized protein</fullName>
    </submittedName>
</protein>
<dbReference type="Proteomes" id="UP000219020">
    <property type="component" value="Unassembled WGS sequence"/>
</dbReference>
<sequence>MACKLVQTSEVNWHRLRGFKLLSDIIKGVKFKNGICEINVNHQDTALKAIPRFDYSSLFHFKATRGTEEMTS</sequence>
<comment type="caution">
    <text evidence="1">The sequence shown here is derived from an EMBL/GenBank/DDBJ whole genome shotgun (WGS) entry which is preliminary data.</text>
</comment>
<keyword evidence="2" id="KW-1185">Reference proteome</keyword>
<evidence type="ECO:0000313" key="2">
    <source>
        <dbReference type="Proteomes" id="UP000219020"/>
    </source>
</evidence>